<keyword evidence="2" id="KW-1185">Reference proteome</keyword>
<protein>
    <submittedName>
        <fullName evidence="1">Uncharacterized protein</fullName>
    </submittedName>
</protein>
<dbReference type="HOGENOM" id="CLU_2869219_0_0_1"/>
<dbReference type="InParanoid" id="G2QKD3"/>
<dbReference type="AlphaFoldDB" id="G2QKD3"/>
<gene>
    <name evidence="1" type="ORF">MYCTH_2308842</name>
</gene>
<dbReference type="KEGG" id="mtm:MYCTH_2308842"/>
<dbReference type="EMBL" id="CP003006">
    <property type="protein sequence ID" value="AEO60039.1"/>
    <property type="molecule type" value="Genomic_DNA"/>
</dbReference>
<accession>G2QKD3</accession>
<name>G2QKD3_THET4</name>
<proteinExistence type="predicted"/>
<organism evidence="1 2">
    <name type="scientific">Thermothelomyces thermophilus (strain ATCC 42464 / BCRC 31852 / DSM 1799)</name>
    <name type="common">Sporotrichum thermophile</name>
    <dbReference type="NCBI Taxonomy" id="573729"/>
    <lineage>
        <taxon>Eukaryota</taxon>
        <taxon>Fungi</taxon>
        <taxon>Dikarya</taxon>
        <taxon>Ascomycota</taxon>
        <taxon>Pezizomycotina</taxon>
        <taxon>Sordariomycetes</taxon>
        <taxon>Sordariomycetidae</taxon>
        <taxon>Sordariales</taxon>
        <taxon>Chaetomiaceae</taxon>
        <taxon>Thermothelomyces</taxon>
    </lineage>
</organism>
<evidence type="ECO:0000313" key="1">
    <source>
        <dbReference type="EMBL" id="AEO60039.1"/>
    </source>
</evidence>
<dbReference type="VEuPathDB" id="FungiDB:MYCTH_2308842"/>
<dbReference type="GeneID" id="11511044"/>
<dbReference type="RefSeq" id="XP_003665284.1">
    <property type="nucleotide sequence ID" value="XM_003665236.1"/>
</dbReference>
<dbReference type="Proteomes" id="UP000007322">
    <property type="component" value="Chromosome 5"/>
</dbReference>
<reference evidence="1 2" key="1">
    <citation type="journal article" date="2011" name="Nat. Biotechnol.">
        <title>Comparative genomic analysis of the thermophilic biomass-degrading fungi Myceliophthora thermophila and Thielavia terrestris.</title>
        <authorList>
            <person name="Berka R.M."/>
            <person name="Grigoriev I.V."/>
            <person name="Otillar R."/>
            <person name="Salamov A."/>
            <person name="Grimwood J."/>
            <person name="Reid I."/>
            <person name="Ishmael N."/>
            <person name="John T."/>
            <person name="Darmond C."/>
            <person name="Moisan M.-C."/>
            <person name="Henrissat B."/>
            <person name="Coutinho P.M."/>
            <person name="Lombard V."/>
            <person name="Natvig D.O."/>
            <person name="Lindquist E."/>
            <person name="Schmutz J."/>
            <person name="Lucas S."/>
            <person name="Harris P."/>
            <person name="Powlowski J."/>
            <person name="Bellemare A."/>
            <person name="Taylor D."/>
            <person name="Butler G."/>
            <person name="de Vries R.P."/>
            <person name="Allijn I.E."/>
            <person name="van den Brink J."/>
            <person name="Ushinsky S."/>
            <person name="Storms R."/>
            <person name="Powell A.J."/>
            <person name="Paulsen I.T."/>
            <person name="Elbourne L.D.H."/>
            <person name="Baker S.E."/>
            <person name="Magnuson J."/>
            <person name="LaBoissiere S."/>
            <person name="Clutterbuck A.J."/>
            <person name="Martinez D."/>
            <person name="Wogulis M."/>
            <person name="de Leon A.L."/>
            <person name="Rey M.W."/>
            <person name="Tsang A."/>
        </authorList>
    </citation>
    <scope>NUCLEOTIDE SEQUENCE [LARGE SCALE GENOMIC DNA]</scope>
    <source>
        <strain evidence="2">ATCC 42464 / BCRC 31852 / DSM 1799</strain>
    </source>
</reference>
<sequence>MYSWLNGHLGVEQAHSLWCSRRRGSLYVVKPLQFAGSSQVSVSLESATTPQPGQVRLSLRHMMI</sequence>
<evidence type="ECO:0000313" key="2">
    <source>
        <dbReference type="Proteomes" id="UP000007322"/>
    </source>
</evidence>